<dbReference type="InterPro" id="IPR007433">
    <property type="entry name" value="DUF481"/>
</dbReference>
<sequence length="312" mass="35170">MVNGTRIIGELRSISVGIVQFKANGSAVLNIRRHNVKTLSAKVRDFKMETLGGDMYFGKVLPSDTSGHIQMMGRDIRLIDVYTLNYFRSGIFRQVQGSFSAGYSFTKNSGTGRLNTDAALRLSQRRYEIRPSLSNITSFNRGDSVSREREDVNVQVLYDLTPFFFPAVSIAYERNLQLGLIRRFSQSVGMGAKLLVSPWVHARVVTGIVFNQERYIDGRRSYNLKEIPVSMSINAFRYTNPSYVSLSTTQSLFFGINQHGRTRLEGETRLAWEIISDFNINFTVFNSYDSRPSVAANGTSDVSMVFGIGYTF</sequence>
<reference evidence="1 2" key="1">
    <citation type="submission" date="2024-03" db="EMBL/GenBank/DDBJ databases">
        <title>Chitinophaga caseinilytica sp. nov., a casein hydrolysing bacterium isolated from forest soil.</title>
        <authorList>
            <person name="Lee D.S."/>
            <person name="Han D.M."/>
            <person name="Baek J.H."/>
            <person name="Choi D.G."/>
            <person name="Jeon J.H."/>
            <person name="Jeon C.O."/>
        </authorList>
    </citation>
    <scope>NUCLEOTIDE SEQUENCE [LARGE SCALE GENOMIC DNA]</scope>
    <source>
        <strain evidence="1 2">KACC 19118</strain>
    </source>
</reference>
<dbReference type="Proteomes" id="UP001449657">
    <property type="component" value="Chromosome"/>
</dbReference>
<evidence type="ECO:0000313" key="2">
    <source>
        <dbReference type="Proteomes" id="UP001449657"/>
    </source>
</evidence>
<protein>
    <submittedName>
        <fullName evidence="1">DUF481 domain-containing protein</fullName>
    </submittedName>
</protein>
<dbReference type="EMBL" id="CP150096">
    <property type="protein sequence ID" value="WZN44871.1"/>
    <property type="molecule type" value="Genomic_DNA"/>
</dbReference>
<gene>
    <name evidence="1" type="ORF">WJU22_18410</name>
</gene>
<proteinExistence type="predicted"/>
<dbReference type="RefSeq" id="WP_341839633.1">
    <property type="nucleotide sequence ID" value="NZ_CP149792.1"/>
</dbReference>
<dbReference type="Pfam" id="PF04338">
    <property type="entry name" value="DUF481"/>
    <property type="match status" value="1"/>
</dbReference>
<keyword evidence="2" id="KW-1185">Reference proteome</keyword>
<organism evidence="1 2">
    <name type="scientific">Chitinophaga caseinilytica</name>
    <dbReference type="NCBI Taxonomy" id="2267521"/>
    <lineage>
        <taxon>Bacteria</taxon>
        <taxon>Pseudomonadati</taxon>
        <taxon>Bacteroidota</taxon>
        <taxon>Chitinophagia</taxon>
        <taxon>Chitinophagales</taxon>
        <taxon>Chitinophagaceae</taxon>
        <taxon>Chitinophaga</taxon>
    </lineage>
</organism>
<name>A0ABZ2YY08_9BACT</name>
<accession>A0ABZ2YY08</accession>
<evidence type="ECO:0000313" key="1">
    <source>
        <dbReference type="EMBL" id="WZN44871.1"/>
    </source>
</evidence>